<keyword evidence="3" id="KW-0238">DNA-binding</keyword>
<dbReference type="SUPFAM" id="SSF53041">
    <property type="entry name" value="Resolvase-like"/>
    <property type="match status" value="1"/>
</dbReference>
<dbReference type="Proteomes" id="UP001168640">
    <property type="component" value="Unassembled WGS sequence"/>
</dbReference>
<sequence length="187" mass="20621">MLIGFARVSTKDQDLETQLQQLQEAGCDKVFHGKHSGASSQNQAKLRELVDYVRDGDIVVVTKLDRLGRSLKAILNTLDEIHAQGARLKTLDGSVDTSQNTPFATAMVHLLGTFAELERNLIVSRTTEGREEAKSKGVRFGRKPSLTDEDQRKAINMLNNGTSVRATAKAIGTTRQTIYRLRAKTSP</sequence>
<dbReference type="InterPro" id="IPR036162">
    <property type="entry name" value="Resolvase-like_N_sf"/>
</dbReference>
<dbReference type="SUPFAM" id="SSF46689">
    <property type="entry name" value="Homeodomain-like"/>
    <property type="match status" value="1"/>
</dbReference>
<evidence type="ECO:0000256" key="4">
    <source>
        <dbReference type="ARBA" id="ARBA00023172"/>
    </source>
</evidence>
<comment type="caution">
    <text evidence="6">The sequence shown here is derived from an EMBL/GenBank/DDBJ whole genome shotgun (WGS) entry which is preliminary data.</text>
</comment>
<dbReference type="PROSITE" id="PS51736">
    <property type="entry name" value="RECOMBINASES_3"/>
    <property type="match status" value="1"/>
</dbReference>
<dbReference type="Pfam" id="PF00239">
    <property type="entry name" value="Resolvase"/>
    <property type="match status" value="1"/>
</dbReference>
<dbReference type="PROSITE" id="PS00398">
    <property type="entry name" value="RECOMBINASES_2"/>
    <property type="match status" value="1"/>
</dbReference>
<dbReference type="SMART" id="SM00857">
    <property type="entry name" value="Resolvase"/>
    <property type="match status" value="1"/>
</dbReference>
<evidence type="ECO:0000313" key="7">
    <source>
        <dbReference type="Proteomes" id="UP001168640"/>
    </source>
</evidence>
<keyword evidence="7" id="KW-1185">Reference proteome</keyword>
<evidence type="ECO:0000256" key="1">
    <source>
        <dbReference type="ARBA" id="ARBA00009913"/>
    </source>
</evidence>
<accession>A0ABT8W4E0</accession>
<dbReference type="InterPro" id="IPR006118">
    <property type="entry name" value="Recombinase_CS"/>
</dbReference>
<proteinExistence type="inferred from homology"/>
<evidence type="ECO:0000256" key="3">
    <source>
        <dbReference type="ARBA" id="ARBA00023125"/>
    </source>
</evidence>
<evidence type="ECO:0000313" key="6">
    <source>
        <dbReference type="EMBL" id="MDO3723108.1"/>
    </source>
</evidence>
<gene>
    <name evidence="6" type="ORF">QVZ43_15395</name>
</gene>
<reference evidence="6" key="1">
    <citation type="submission" date="2023-07" db="EMBL/GenBank/DDBJ databases">
        <title>Marinobacter sp. chi1 genome sequencing and assembly.</title>
        <authorList>
            <person name="Park S."/>
        </authorList>
    </citation>
    <scope>NUCLEOTIDE SEQUENCE</scope>
    <source>
        <strain evidence="6">Chi1</strain>
    </source>
</reference>
<keyword evidence="4" id="KW-0233">DNA recombination</keyword>
<dbReference type="PANTHER" id="PTHR30461">
    <property type="entry name" value="DNA-INVERTASE FROM LAMBDOID PROPHAGE"/>
    <property type="match status" value="1"/>
</dbReference>
<dbReference type="Gene3D" id="3.40.50.1390">
    <property type="entry name" value="Resolvase, N-terminal catalytic domain"/>
    <property type="match status" value="1"/>
</dbReference>
<evidence type="ECO:0000256" key="2">
    <source>
        <dbReference type="ARBA" id="ARBA00022908"/>
    </source>
</evidence>
<evidence type="ECO:0000259" key="5">
    <source>
        <dbReference type="PROSITE" id="PS51736"/>
    </source>
</evidence>
<dbReference type="EMBL" id="JAUMIS010000002">
    <property type="protein sequence ID" value="MDO3723108.1"/>
    <property type="molecule type" value="Genomic_DNA"/>
</dbReference>
<dbReference type="RefSeq" id="WP_302910628.1">
    <property type="nucleotide sequence ID" value="NZ_JAUMIS010000002.1"/>
</dbReference>
<dbReference type="CDD" id="cd03768">
    <property type="entry name" value="SR_ResInv"/>
    <property type="match status" value="1"/>
</dbReference>
<name>A0ABT8W4E0_9GAMM</name>
<organism evidence="6 7">
    <name type="scientific">Marinobacter suaedae</name>
    <dbReference type="NCBI Taxonomy" id="3057675"/>
    <lineage>
        <taxon>Bacteria</taxon>
        <taxon>Pseudomonadati</taxon>
        <taxon>Pseudomonadota</taxon>
        <taxon>Gammaproteobacteria</taxon>
        <taxon>Pseudomonadales</taxon>
        <taxon>Marinobacteraceae</taxon>
        <taxon>Marinobacter</taxon>
    </lineage>
</organism>
<feature type="domain" description="Resolvase/invertase-type recombinase catalytic" evidence="5">
    <location>
        <begin position="1"/>
        <end position="137"/>
    </location>
</feature>
<comment type="similarity">
    <text evidence="1">Belongs to the site-specific recombinase resolvase family.</text>
</comment>
<protein>
    <submittedName>
        <fullName evidence="6">Recombinase family protein</fullName>
    </submittedName>
</protein>
<dbReference type="InterPro" id="IPR050639">
    <property type="entry name" value="SSR_resolvase"/>
</dbReference>
<dbReference type="InterPro" id="IPR009057">
    <property type="entry name" value="Homeodomain-like_sf"/>
</dbReference>
<dbReference type="CDD" id="cd00569">
    <property type="entry name" value="HTH_Hin_like"/>
    <property type="match status" value="1"/>
</dbReference>
<dbReference type="PANTHER" id="PTHR30461:SF26">
    <property type="entry name" value="RESOLVASE HOMOLOG YNEB"/>
    <property type="match status" value="1"/>
</dbReference>
<dbReference type="InterPro" id="IPR006120">
    <property type="entry name" value="Resolvase_HTH_dom"/>
</dbReference>
<keyword evidence="2" id="KW-0229">DNA integration</keyword>
<dbReference type="Gene3D" id="1.10.10.60">
    <property type="entry name" value="Homeodomain-like"/>
    <property type="match status" value="1"/>
</dbReference>
<dbReference type="InterPro" id="IPR006119">
    <property type="entry name" value="Resolv_N"/>
</dbReference>
<dbReference type="Pfam" id="PF02796">
    <property type="entry name" value="HTH_7"/>
    <property type="match status" value="1"/>
</dbReference>